<dbReference type="InterPro" id="IPR009079">
    <property type="entry name" value="4_helix_cytokine-like_core"/>
</dbReference>
<evidence type="ECO:0000256" key="4">
    <source>
        <dbReference type="ARBA" id="ARBA00023441"/>
    </source>
</evidence>
<evidence type="ECO:0000256" key="2">
    <source>
        <dbReference type="ARBA" id="ARBA00019464"/>
    </source>
</evidence>
<comment type="similarity">
    <text evidence="1">Belongs to the IL-6 superfamily.</text>
</comment>
<feature type="region of interest" description="Disordered" evidence="5">
    <location>
        <begin position="198"/>
        <end position="218"/>
    </location>
</feature>
<dbReference type="InterPro" id="IPR003574">
    <property type="entry name" value="IL-6-like"/>
</dbReference>
<evidence type="ECO:0000256" key="1">
    <source>
        <dbReference type="ARBA" id="ARBA00007432"/>
    </source>
</evidence>
<accession>A0A315UUV0</accession>
<dbReference type="PANTHER" id="PTHR48494:SF1">
    <property type="entry name" value="INTERLEUKIN-6"/>
    <property type="match status" value="1"/>
</dbReference>
<proteinExistence type="inferred from homology"/>
<gene>
    <name evidence="6" type="ORF">CCH79_00008490</name>
</gene>
<dbReference type="AlphaFoldDB" id="A0A315UUV0"/>
<keyword evidence="7" id="KW-1185">Reference proteome</keyword>
<dbReference type="SUPFAM" id="SSF47266">
    <property type="entry name" value="4-helical cytokines"/>
    <property type="match status" value="1"/>
</dbReference>
<feature type="region of interest" description="Disordered" evidence="5">
    <location>
        <begin position="109"/>
        <end position="130"/>
    </location>
</feature>
<comment type="function">
    <text evidence="4">Cytokine with a wide variety of biological functions in immunity, tissue regeneration, and metabolism. Binds to IL6R, then the complex associates to the signaling subunit IL6ST/gp130 to trigger the intracellular IL6-signaling pathway. The interaction with the membrane-bound IL6R and IL6ST stimulates 'classic signaling', whereas the binding of IL6 and soluble IL6R to IL6ST stimulates 'trans-signaling'. Alternatively, 'cluster signaling' occurs when membrane-bound IL6:IL6R complexes on transmitter cells activate IL6ST receptors on neighboring receiver cells.</text>
</comment>
<dbReference type="GO" id="GO:0006953">
    <property type="term" value="P:acute-phase response"/>
    <property type="evidence" value="ECO:0007669"/>
    <property type="project" value="UniProtKB-KW"/>
</dbReference>
<dbReference type="GO" id="GO:0005615">
    <property type="term" value="C:extracellular space"/>
    <property type="evidence" value="ECO:0007669"/>
    <property type="project" value="InterPro"/>
</dbReference>
<evidence type="ECO:0000256" key="5">
    <source>
        <dbReference type="SAM" id="MobiDB-lite"/>
    </source>
</evidence>
<dbReference type="GO" id="GO:0030154">
    <property type="term" value="P:cell differentiation"/>
    <property type="evidence" value="ECO:0007669"/>
    <property type="project" value="InterPro"/>
</dbReference>
<dbReference type="Gene3D" id="1.20.1250.10">
    <property type="match status" value="1"/>
</dbReference>
<evidence type="ECO:0000313" key="6">
    <source>
        <dbReference type="EMBL" id="PWA15421.1"/>
    </source>
</evidence>
<sequence length="376" mass="41744">RVYDITRLAPAAIWEGNDACLEMRDKGPKKNYRSEIREATKKPIATLGELRRPTAQLGESRKLLNGQIYKVPGWKLFWCPIRNHANLSYGGSPAGKSLASAGYKTRARLQDGASHSGSDSSEETHSELPSSASCTLHSVTGTAASSFLYLGLFSSSFHSFIHSFTRGSDLRLLAALMLAAALPLCVPGAPLDGAVTDLPPEESSGEGEEEVQTKPCPTDPFNITETLAQILKVTKGHKEEFKNEFHGNVDYNSLNRTLIPVKFPKSKEARLQQLAQDLTTYSVLLKHVDKEYPGRFTVTELKAALPRLITKVKRTMRNADRVVALTGSQELQLLEEPGSLDSYHRKMMAHSILSSIHDFLVEWKRELTKRQVRRTN</sequence>
<dbReference type="PANTHER" id="PTHR48494">
    <property type="entry name" value="INTERLEUKIN-6"/>
    <property type="match status" value="1"/>
</dbReference>
<dbReference type="Proteomes" id="UP000250572">
    <property type="component" value="Unassembled WGS sequence"/>
</dbReference>
<comment type="caution">
    <text evidence="6">The sequence shown here is derived from an EMBL/GenBank/DDBJ whole genome shotgun (WGS) entry which is preliminary data.</text>
</comment>
<protein>
    <recommendedName>
        <fullName evidence="2">Interleukin-6</fullName>
    </recommendedName>
</protein>
<evidence type="ECO:0000313" key="7">
    <source>
        <dbReference type="Proteomes" id="UP000250572"/>
    </source>
</evidence>
<keyword evidence="3" id="KW-0011">Acute phase</keyword>
<dbReference type="STRING" id="33528.ENSGAFP00000027154"/>
<dbReference type="EMBL" id="NHOQ01002708">
    <property type="protein sequence ID" value="PWA15421.1"/>
    <property type="molecule type" value="Genomic_DNA"/>
</dbReference>
<feature type="non-terminal residue" evidence="6">
    <location>
        <position position="1"/>
    </location>
</feature>
<organism evidence="6 7">
    <name type="scientific">Gambusia affinis</name>
    <name type="common">Western mosquitofish</name>
    <name type="synonym">Heterandria affinis</name>
    <dbReference type="NCBI Taxonomy" id="33528"/>
    <lineage>
        <taxon>Eukaryota</taxon>
        <taxon>Metazoa</taxon>
        <taxon>Chordata</taxon>
        <taxon>Craniata</taxon>
        <taxon>Vertebrata</taxon>
        <taxon>Euteleostomi</taxon>
        <taxon>Actinopterygii</taxon>
        <taxon>Neopterygii</taxon>
        <taxon>Teleostei</taxon>
        <taxon>Neoteleostei</taxon>
        <taxon>Acanthomorphata</taxon>
        <taxon>Ovalentaria</taxon>
        <taxon>Atherinomorphae</taxon>
        <taxon>Cyprinodontiformes</taxon>
        <taxon>Poeciliidae</taxon>
        <taxon>Poeciliinae</taxon>
        <taxon>Gambusia</taxon>
    </lineage>
</organism>
<feature type="compositionally biased region" description="Acidic residues" evidence="5">
    <location>
        <begin position="199"/>
        <end position="210"/>
    </location>
</feature>
<reference evidence="6 7" key="1">
    <citation type="journal article" date="2018" name="G3 (Bethesda)">
        <title>A High-Quality Reference Genome for the Invasive Mosquitofish Gambusia affinis Using a Chicago Library.</title>
        <authorList>
            <person name="Hoffberg S.L."/>
            <person name="Troendle N.J."/>
            <person name="Glenn T.C."/>
            <person name="Mahmud O."/>
            <person name="Louha S."/>
            <person name="Chalopin D."/>
            <person name="Bennetzen J.L."/>
            <person name="Mauricio R."/>
        </authorList>
    </citation>
    <scope>NUCLEOTIDE SEQUENCE [LARGE SCALE GENOMIC DNA]</scope>
    <source>
        <strain evidence="6">NE01/NJP1002.9</strain>
        <tissue evidence="6">Muscle</tissue>
    </source>
</reference>
<evidence type="ECO:0000256" key="3">
    <source>
        <dbReference type="ARBA" id="ARBA00022486"/>
    </source>
</evidence>
<name>A0A315UUV0_GAMAF</name>
<dbReference type="GO" id="GO:0005138">
    <property type="term" value="F:interleukin-6 receptor binding"/>
    <property type="evidence" value="ECO:0007669"/>
    <property type="project" value="InterPro"/>
</dbReference>